<gene>
    <name evidence="2" type="ORF">ABFZ84_14720</name>
</gene>
<sequence>MSLSKFLFASSCFFSLALIPFSANAQDTADLSTLQNELSSLRQLQFELDDRINAIEDRLQALAPEQSAPVVIEDVATQPQTAAAPAPQTPADRLTFGGDFRVRYEGNFSNDTVRNRSRGAMRARLRARYQINDTFAVGGQLSTGDPDDPNSADVTLSSFDDDLAVSLDQAYLQAKFANTELYLGKMPLPFRATDRLWDGDVSPQGVSANYEVSLSDASRLAAHSLFFLIDEAAMGDDSAMIGGQLELKHQLTPLIQTDFAIGYYNYRLHNTADADLGDFRTNLILGNTYLSDFEILSLIASVRWNEWTHWPIEIRGDYSHNFGAARFANAHTDDAFGIDLMAGKLANKGDTRFSYGYAQSDVDSTLAAFAQDNIDFGTNYVFHSIGVDYALSSHLFFNGSLYRYHLKDIQFAPAGETVAWRNRLRLNLMAKF</sequence>
<organism evidence="2 3">
    <name type="scientific">Hyphococcus lacteus</name>
    <dbReference type="NCBI Taxonomy" id="3143536"/>
    <lineage>
        <taxon>Bacteria</taxon>
        <taxon>Pseudomonadati</taxon>
        <taxon>Pseudomonadota</taxon>
        <taxon>Alphaproteobacteria</taxon>
        <taxon>Parvularculales</taxon>
        <taxon>Parvularculaceae</taxon>
        <taxon>Hyphococcus</taxon>
    </lineage>
</organism>
<reference evidence="2 3" key="1">
    <citation type="submission" date="2024-05" db="EMBL/GenBank/DDBJ databases">
        <title>Three bacterial strains, DH-69, EH-24, and ECK-19 isolated from coastal sediments.</title>
        <authorList>
            <person name="Ye Y.-Q."/>
            <person name="Du Z.-J."/>
        </authorList>
    </citation>
    <scope>NUCLEOTIDE SEQUENCE [LARGE SCALE GENOMIC DNA]</scope>
    <source>
        <strain evidence="2 3">ECK-19</strain>
    </source>
</reference>
<name>A0ABV3Z7K5_9PROT</name>
<accession>A0ABV3Z7K5</accession>
<keyword evidence="1" id="KW-0732">Signal</keyword>
<dbReference type="Pfam" id="PF16930">
    <property type="entry name" value="Porin_5"/>
    <property type="match status" value="1"/>
</dbReference>
<proteinExistence type="predicted"/>
<feature type="signal peptide" evidence="1">
    <location>
        <begin position="1"/>
        <end position="25"/>
    </location>
</feature>
<dbReference type="EMBL" id="JBEHZE010000005">
    <property type="protein sequence ID" value="MEX6634800.1"/>
    <property type="molecule type" value="Genomic_DNA"/>
</dbReference>
<evidence type="ECO:0000313" key="3">
    <source>
        <dbReference type="Proteomes" id="UP001560685"/>
    </source>
</evidence>
<dbReference type="SUPFAM" id="SSF56935">
    <property type="entry name" value="Porins"/>
    <property type="match status" value="1"/>
</dbReference>
<protein>
    <submittedName>
        <fullName evidence="2">Porin</fullName>
    </submittedName>
</protein>
<dbReference type="Proteomes" id="UP001560685">
    <property type="component" value="Unassembled WGS sequence"/>
</dbReference>
<feature type="chain" id="PRO_5047498269" evidence="1">
    <location>
        <begin position="26"/>
        <end position="432"/>
    </location>
</feature>
<dbReference type="InterPro" id="IPR032638">
    <property type="entry name" value="Porin_5"/>
</dbReference>
<keyword evidence="3" id="KW-1185">Reference proteome</keyword>
<dbReference type="RefSeq" id="WP_369314847.1">
    <property type="nucleotide sequence ID" value="NZ_JBEHZE010000005.1"/>
</dbReference>
<evidence type="ECO:0000313" key="2">
    <source>
        <dbReference type="EMBL" id="MEX6634800.1"/>
    </source>
</evidence>
<comment type="caution">
    <text evidence="2">The sequence shown here is derived from an EMBL/GenBank/DDBJ whole genome shotgun (WGS) entry which is preliminary data.</text>
</comment>
<evidence type="ECO:0000256" key="1">
    <source>
        <dbReference type="SAM" id="SignalP"/>
    </source>
</evidence>